<sequence>MASKERTMTAVEKAVIENLMAVVNKQKPAGKAPLPTLTNALLNSALFGMISYPHEGRVAIKKGLAQLVKEGSFGVANTALTVLLENIENNNFVDTHNRIMAKVFPGKEKAIAINVYISGVRSLFPEPTEDFRLAAGFNAFLLNSLLVCSTEPVFQARPSMWAEMVEGFDKTHQILNSGIFKKLLAEKLFSYPSLQIKENAVKLLVSLDYGKHEIAAFVWKNFEDYFVGFDKEPYFDISEEQFKIYKTAEGVLWNESVIDEDLSIYTRNMSKKDAAVEIQLRKEIAERKKREGKFSPQQIKAMEEEKAYESRIRKEITALHNKVHDPFKMMIAAAGANPTEVTKHFNLMYEIVVPLTKAELVAPIAAQTFLAFRDAVFEPTADYLHELAAQTTLRYVGSKKVYKEWCEESLELQLQRMIASLQSMCAVFDCPEDLVVDDLFMEKEGMNASKIGFLLPLIELILTKDKTEIRTALTNFLQEGVSTKFIKGEDVMTVPYLELASMIMPILISSGDPELTNPCMKVLKNLGNIMSECTIPSGKMEAFVVFILDHLKNNNETIRLMIIEMLYEMHHQVSVMMSRSKSFKAQLIVRLAVAINDKVEEVQGAALQLWNHLELALPVSLFDLFFNEFMDRSKFVRESASSVLLKICMDKPELKADITKTLFDLFEFHSSIVPAKFNNVGRLIEKEVDNWEKRSGIASSLTLLIETITLEESLDMLMKTIDLGLNDYNVSVRQQMLKAAEKIICKYGVANMNKFLPYLEKKLSGLSNSAADDITRQGLVILVGTLAKYLDDNDKIMDVLMKLMSILTTPSQPVQESVCACLPSLVQKVPEDAKELLKGLLNNSSSFKTYGERRGTAYGIGGIVKGLGIRCIKDLEVDLFLKKGLNSKKNAVERETCCLIMEMLGHTLGQAFEPYLLTLLPDLLLVYGDAVENVRLAGEDACGVVMSKISIFGSKLVLPAIIKAIDQDIWRTKVVCAKLLGSMAITAPKQLSVCLPLVVPKLIECLADSHNKVQAASEKALKQIAGVIKNPEMFTISSHLIDALVDPGNKTVSTLTTILNIRFAHFIDTPSLSMIMPIVRRGFDEKSTEGRRMSANIIANIYQLADKRDMEPYLYDVMPGLKKSLLDPVPDVRAVSAKAIGSIIKHASGESSQKLQLELLPWLREKLISPDSVVERSGAAQGLSEIYYGLGEDTLEDIMPQIIKTTERTELAPHIRDGFILMYIHLPIVFKDRFVPFLPKVIPSILKGLSDENEFVRDSSLKAGQKLITQFVASAQTLLLPQLQKAIIDNFWRIRHAAVLLIGDFLFTVSGVTGKSTSNTIEEDDNIGVDGSNNKIIEALGQATRDDIFSALYLCRNDAAGQVRVAATHVWKIVVANTPRTLKEIMVPMFTQLLACLSSDSEDRQIMANKCLGDLVKKLGEKVMTDVLPVLEQGLESENWLQRQGVAIALYEIIENTSSEVILIYMENLVNPIKKVLSDVNQEVRTAAINVFRSFYKLVGNVALDEIVVHLLKDIEDEEKADRVIDGLCVVVQSNSRQMMAYLLPKLTKPPVNVNALCRIAAAAGDSLGNNLPRILDALLDNCANNDSEKQIENCLPVLISVGDENGIEVIISTLLTRATKKDHIPSMILLSRFIAEADIDFTDRIDVILPGTIALYNSNVPEIVEAAIRTMAALTKDMEQADQFATMPVLQSAVGKFVYIGKCKPVTGFCHPKGIAPLLPMIRESIINGSVDVKQKACETLGNMITLSNEEGLKAHVVSATGPLIRVLGDRYPSEVKIAVLSTLSKLLDKVINMLRAFLPQLQSTFLKAIQEPSSKQVRTVAGAGLLKLVAIHPKPEMIVNEYVKILNALDDETLLETTIASLKTLIEAVGPKLGGESKDAVSAIGQKYNVKFLF</sequence>
<protein>
    <submittedName>
        <fullName evidence="2">TOG domain-containing protein</fullName>
    </submittedName>
</protein>
<name>A0AC35TKU5_9BILA</name>
<evidence type="ECO:0000313" key="2">
    <source>
        <dbReference type="WBParaSite" id="RSKR_0000164400.1"/>
    </source>
</evidence>
<proteinExistence type="predicted"/>
<evidence type="ECO:0000313" key="1">
    <source>
        <dbReference type="Proteomes" id="UP000095286"/>
    </source>
</evidence>
<dbReference type="WBParaSite" id="RSKR_0000164400.1">
    <property type="protein sequence ID" value="RSKR_0000164400.1"/>
    <property type="gene ID" value="RSKR_0000164400"/>
</dbReference>
<accession>A0AC35TKU5</accession>
<reference evidence="2" key="1">
    <citation type="submission" date="2016-11" db="UniProtKB">
        <authorList>
            <consortium name="WormBaseParasite"/>
        </authorList>
    </citation>
    <scope>IDENTIFICATION</scope>
    <source>
        <strain evidence="2">KR3021</strain>
    </source>
</reference>
<dbReference type="Proteomes" id="UP000095286">
    <property type="component" value="Unplaced"/>
</dbReference>
<organism evidence="1 2">
    <name type="scientific">Rhabditophanes sp. KR3021</name>
    <dbReference type="NCBI Taxonomy" id="114890"/>
    <lineage>
        <taxon>Eukaryota</taxon>
        <taxon>Metazoa</taxon>
        <taxon>Ecdysozoa</taxon>
        <taxon>Nematoda</taxon>
        <taxon>Chromadorea</taxon>
        <taxon>Rhabditida</taxon>
        <taxon>Tylenchina</taxon>
        <taxon>Panagrolaimomorpha</taxon>
        <taxon>Strongyloidoidea</taxon>
        <taxon>Alloionematidae</taxon>
        <taxon>Rhabditophanes</taxon>
    </lineage>
</organism>